<evidence type="ECO:0000313" key="2">
    <source>
        <dbReference type="EMBL" id="KAF3561731.1"/>
    </source>
</evidence>
<feature type="transmembrane region" description="Helical" evidence="1">
    <location>
        <begin position="24"/>
        <end position="41"/>
    </location>
</feature>
<proteinExistence type="predicted"/>
<keyword evidence="1" id="KW-0812">Transmembrane</keyword>
<keyword evidence="1" id="KW-1133">Transmembrane helix</keyword>
<dbReference type="EMBL" id="QGKV02000759">
    <property type="protein sequence ID" value="KAF3561731.1"/>
    <property type="molecule type" value="Genomic_DNA"/>
</dbReference>
<protein>
    <submittedName>
        <fullName evidence="2">Uncharacterized protein</fullName>
    </submittedName>
</protein>
<reference evidence="2 3" key="1">
    <citation type="journal article" date="2020" name="BMC Genomics">
        <title>Intraspecific diversification of the crop wild relative Brassica cretica Lam. using demographic model selection.</title>
        <authorList>
            <person name="Kioukis A."/>
            <person name="Michalopoulou V.A."/>
            <person name="Briers L."/>
            <person name="Pirintsos S."/>
            <person name="Studholme D.J."/>
            <person name="Pavlidis P."/>
            <person name="Sarris P.F."/>
        </authorList>
    </citation>
    <scope>NUCLEOTIDE SEQUENCE [LARGE SCALE GENOMIC DNA]</scope>
    <source>
        <strain evidence="3">cv. PFS-1207/04</strain>
    </source>
</reference>
<organism evidence="2 3">
    <name type="scientific">Brassica cretica</name>
    <name type="common">Mustard</name>
    <dbReference type="NCBI Taxonomy" id="69181"/>
    <lineage>
        <taxon>Eukaryota</taxon>
        <taxon>Viridiplantae</taxon>
        <taxon>Streptophyta</taxon>
        <taxon>Embryophyta</taxon>
        <taxon>Tracheophyta</taxon>
        <taxon>Spermatophyta</taxon>
        <taxon>Magnoliopsida</taxon>
        <taxon>eudicotyledons</taxon>
        <taxon>Gunneridae</taxon>
        <taxon>Pentapetalae</taxon>
        <taxon>rosids</taxon>
        <taxon>malvids</taxon>
        <taxon>Brassicales</taxon>
        <taxon>Brassicaceae</taxon>
        <taxon>Brassiceae</taxon>
        <taxon>Brassica</taxon>
    </lineage>
</organism>
<evidence type="ECO:0000256" key="1">
    <source>
        <dbReference type="SAM" id="Phobius"/>
    </source>
</evidence>
<keyword evidence="3" id="KW-1185">Reference proteome</keyword>
<sequence>MMRRQDLLLHLGCETYFVGFQDQAFSILCFLAIYGILSSLFSSRMVMPLTSELPYITLITFSCRGGEA</sequence>
<keyword evidence="1" id="KW-0472">Membrane</keyword>
<name>A0ABQ7CNW9_BRACR</name>
<gene>
    <name evidence="2" type="ORF">DY000_02016158</name>
</gene>
<dbReference type="Proteomes" id="UP000266723">
    <property type="component" value="Unassembled WGS sequence"/>
</dbReference>
<comment type="caution">
    <text evidence="2">The sequence shown here is derived from an EMBL/GenBank/DDBJ whole genome shotgun (WGS) entry which is preliminary data.</text>
</comment>
<evidence type="ECO:0000313" key="3">
    <source>
        <dbReference type="Proteomes" id="UP000266723"/>
    </source>
</evidence>
<accession>A0ABQ7CNW9</accession>